<evidence type="ECO:0000256" key="1">
    <source>
        <dbReference type="SAM" id="SignalP"/>
    </source>
</evidence>
<dbReference type="EMBL" id="KI394278">
    <property type="protein sequence ID" value="ERN04354.1"/>
    <property type="molecule type" value="Genomic_DNA"/>
</dbReference>
<accession>W1P9J7</accession>
<dbReference type="PANTHER" id="PTHR37702:SF1">
    <property type="entry name" value="HYDROXYPROLINE-RICH GLYCOPROTEIN FAMILY PROTEIN"/>
    <property type="match status" value="1"/>
</dbReference>
<dbReference type="HOGENOM" id="CLU_1707347_0_0_1"/>
<name>W1P9J7_AMBTC</name>
<dbReference type="OMA" id="CKMCASC"/>
<protein>
    <recommendedName>
        <fullName evidence="4">Extensin domain-containing protein</fullName>
    </recommendedName>
</protein>
<gene>
    <name evidence="2" type="ORF">AMTR_s00147p00054870</name>
</gene>
<dbReference type="PANTHER" id="PTHR37702">
    <property type="entry name" value="PROLINE-RICH FAMILY PROTEIN"/>
    <property type="match status" value="1"/>
</dbReference>
<dbReference type="Proteomes" id="UP000017836">
    <property type="component" value="Unassembled WGS sequence"/>
</dbReference>
<dbReference type="Gramene" id="ERN04354">
    <property type="protein sequence ID" value="ERN04354"/>
    <property type="gene ID" value="AMTR_s00147p00054870"/>
</dbReference>
<dbReference type="AlphaFoldDB" id="W1P9J7"/>
<evidence type="ECO:0000313" key="3">
    <source>
        <dbReference type="Proteomes" id="UP000017836"/>
    </source>
</evidence>
<keyword evidence="1" id="KW-0732">Signal</keyword>
<reference evidence="3" key="1">
    <citation type="journal article" date="2013" name="Science">
        <title>The Amborella genome and the evolution of flowering plants.</title>
        <authorList>
            <consortium name="Amborella Genome Project"/>
        </authorList>
    </citation>
    <scope>NUCLEOTIDE SEQUENCE [LARGE SCALE GENOMIC DNA]</scope>
</reference>
<sequence length="139" mass="15359">MAGKFCPHAFFLCFLASVLIFPAKVSPENRISDQVLYSSPPPPCEYPCIPPPASDINCPPPPPSPYTPGSGSNSPPYTPGMPFLYPPPPYFNFPAPPPPDKIMPYFPYYYSSRPSSSSLPLVQGKWKLLFLMVLLAFFL</sequence>
<proteinExistence type="predicted"/>
<feature type="chain" id="PRO_5004808158" description="Extensin domain-containing protein" evidence="1">
    <location>
        <begin position="28"/>
        <end position="139"/>
    </location>
</feature>
<evidence type="ECO:0000313" key="2">
    <source>
        <dbReference type="EMBL" id="ERN04354.1"/>
    </source>
</evidence>
<organism evidence="2 3">
    <name type="scientific">Amborella trichopoda</name>
    <dbReference type="NCBI Taxonomy" id="13333"/>
    <lineage>
        <taxon>Eukaryota</taxon>
        <taxon>Viridiplantae</taxon>
        <taxon>Streptophyta</taxon>
        <taxon>Embryophyta</taxon>
        <taxon>Tracheophyta</taxon>
        <taxon>Spermatophyta</taxon>
        <taxon>Magnoliopsida</taxon>
        <taxon>Amborellales</taxon>
        <taxon>Amborellaceae</taxon>
        <taxon>Amborella</taxon>
    </lineage>
</organism>
<evidence type="ECO:0008006" key="4">
    <source>
        <dbReference type="Google" id="ProtNLM"/>
    </source>
</evidence>
<feature type="signal peptide" evidence="1">
    <location>
        <begin position="1"/>
        <end position="27"/>
    </location>
</feature>
<keyword evidence="3" id="KW-1185">Reference proteome</keyword>